<keyword evidence="2" id="KW-1185">Reference proteome</keyword>
<name>A0ABS9IHP0_9FLAO</name>
<gene>
    <name evidence="1" type="ORF">L3X39_06465</name>
</gene>
<evidence type="ECO:0008006" key="3">
    <source>
        <dbReference type="Google" id="ProtNLM"/>
    </source>
</evidence>
<protein>
    <recommendedName>
        <fullName evidence="3">YD repeat-containing protein</fullName>
    </recommendedName>
</protein>
<dbReference type="EMBL" id="JAKKDV010000002">
    <property type="protein sequence ID" value="MCF7560278.1"/>
    <property type="molecule type" value="Genomic_DNA"/>
</dbReference>
<accession>A0ABS9IHP0</accession>
<proteinExistence type="predicted"/>
<comment type="caution">
    <text evidence="1">The sequence shown here is derived from an EMBL/GenBank/DDBJ whole genome shotgun (WGS) entry which is preliminary data.</text>
</comment>
<reference evidence="1 2" key="1">
    <citation type="submission" date="2022-01" db="EMBL/GenBank/DDBJ databases">
        <title>Draft genome sequence of Sabulilitoribacter multivorans KCTC 32326.</title>
        <authorList>
            <person name="Oh J.-S."/>
        </authorList>
    </citation>
    <scope>NUCLEOTIDE SEQUENCE [LARGE SCALE GENOMIC DNA]</scope>
    <source>
        <strain evidence="1 2">M-M16</strain>
    </source>
</reference>
<sequence length="294" mass="34869">MRNSIFILILCITYFSTSCSSDSNQDDDSVNYTYKVTREYINDKYYIEYSYNENNLLTRLLYYDYDNVTYYQTDFLYDLNNNVIETKSYAPNSNNIYTNTYTYDDDNRLKKAYYSENFINPNQIVTLTFTYNDNIITVSESTDNIVSPQKEVTFELNNVGLVIRLNKYYYYSILNYDSNNNLTEINTYNSFDNTLINSQIYLFDNNPNPFYGQLKSIYFVKLLDKFSSLSLGPYLRGEYQGYAFPFQNNNVTTTFQNGSLFDNYSYSYNEDDYPIKSTETKNGDRDSVFYIEYE</sequence>
<evidence type="ECO:0000313" key="2">
    <source>
        <dbReference type="Proteomes" id="UP001200022"/>
    </source>
</evidence>
<evidence type="ECO:0000313" key="1">
    <source>
        <dbReference type="EMBL" id="MCF7560278.1"/>
    </source>
</evidence>
<organism evidence="1 2">
    <name type="scientific">Flaviramulus multivorans</name>
    <dbReference type="NCBI Taxonomy" id="1304750"/>
    <lineage>
        <taxon>Bacteria</taxon>
        <taxon>Pseudomonadati</taxon>
        <taxon>Bacteroidota</taxon>
        <taxon>Flavobacteriia</taxon>
        <taxon>Flavobacteriales</taxon>
        <taxon>Flavobacteriaceae</taxon>
        <taxon>Flaviramulus</taxon>
    </lineage>
</organism>
<dbReference type="Proteomes" id="UP001200022">
    <property type="component" value="Unassembled WGS sequence"/>
</dbReference>
<dbReference type="PROSITE" id="PS51257">
    <property type="entry name" value="PROKAR_LIPOPROTEIN"/>
    <property type="match status" value="1"/>
</dbReference>
<dbReference type="RefSeq" id="WP_237230960.1">
    <property type="nucleotide sequence ID" value="NZ_JAKKDV010000002.1"/>
</dbReference>